<dbReference type="EMBL" id="CP001816">
    <property type="protein sequence ID" value="ACZ11118.1"/>
    <property type="molecule type" value="Genomic_DNA"/>
</dbReference>
<feature type="binding site" evidence="8">
    <location>
        <position position="285"/>
    </location>
    <ligand>
        <name>Mn(2+)</name>
        <dbReference type="ChEBI" id="CHEBI:29035"/>
    </ligand>
</feature>
<dbReference type="CDD" id="cd16015">
    <property type="entry name" value="LTA_synthase"/>
    <property type="match status" value="1"/>
</dbReference>
<dbReference type="HOGENOM" id="CLU_014653_3_1_7"/>
<feature type="binding site" evidence="8">
    <location>
        <position position="498"/>
    </location>
    <ligand>
        <name>Mn(2+)</name>
        <dbReference type="ChEBI" id="CHEBI:29035"/>
    </ligand>
</feature>
<name>D1AYY0_SULD5</name>
<dbReference type="SUPFAM" id="SSF53649">
    <property type="entry name" value="Alkaline phosphatase-like"/>
    <property type="match status" value="1"/>
</dbReference>
<feature type="binding site" evidence="8">
    <location>
        <position position="499"/>
    </location>
    <ligand>
        <name>Mn(2+)</name>
        <dbReference type="ChEBI" id="CHEBI:29035"/>
    </ligand>
</feature>
<dbReference type="PANTHER" id="PTHR47371">
    <property type="entry name" value="LIPOTEICHOIC ACID SYNTHASE"/>
    <property type="match status" value="1"/>
</dbReference>
<feature type="domain" description="Sulfatase N-terminal" evidence="10">
    <location>
        <begin position="277"/>
        <end position="548"/>
    </location>
</feature>
<dbReference type="KEGG" id="sdl:Sdel_0080"/>
<organism evidence="11 12">
    <name type="scientific">Sulfurospirillum deleyianum (strain ATCC 51133 / DSM 6946 / 5175)</name>
    <dbReference type="NCBI Taxonomy" id="525898"/>
    <lineage>
        <taxon>Bacteria</taxon>
        <taxon>Pseudomonadati</taxon>
        <taxon>Campylobacterota</taxon>
        <taxon>Epsilonproteobacteria</taxon>
        <taxon>Campylobacterales</taxon>
        <taxon>Sulfurospirillaceae</taxon>
        <taxon>Sulfurospirillum</taxon>
    </lineage>
</organism>
<reference evidence="12" key="1">
    <citation type="submission" date="2009-11" db="EMBL/GenBank/DDBJ databases">
        <title>The complete genome of Sulfurospirillum deleyianum DSM 6946.</title>
        <authorList>
            <consortium name="US DOE Joint Genome Institute (JGI-PGF)"/>
            <person name="Lucas S."/>
            <person name="Copeland A."/>
            <person name="Lapidus A."/>
            <person name="Glavina del Rio T."/>
            <person name="Dalin E."/>
            <person name="Tice H."/>
            <person name="Bruce D."/>
            <person name="Goodwin L."/>
            <person name="Pitluck S."/>
            <person name="Kyrpides N."/>
            <person name="Mavromatis K."/>
            <person name="Ivanova N."/>
            <person name="Ovchinnikova G."/>
            <person name="Munk A.C."/>
            <person name="Lu M."/>
            <person name="Brettin T."/>
            <person name="Detter J.C."/>
            <person name="Han C."/>
            <person name="Tapia R."/>
            <person name="Larimer F."/>
            <person name="Land M."/>
            <person name="Hauser L."/>
            <person name="Markowitz V."/>
            <person name="Cheng J.F."/>
            <person name="Hugenholtz P."/>
            <person name="Woyke T."/>
            <person name="Wu D."/>
            <person name="Aumann P."/>
            <person name="Schneider S."/>
            <person name="Lang E."/>
            <person name="Spring S."/>
            <person name="Klenk H.P."/>
            <person name="Eisen J.A."/>
        </authorList>
    </citation>
    <scope>NUCLEOTIDE SEQUENCE [LARGE SCALE GENOMIC DNA]</scope>
    <source>
        <strain evidence="12">ATCC 51133 / DSM 6946 / 5175</strain>
    </source>
</reference>
<dbReference type="InterPro" id="IPR017850">
    <property type="entry name" value="Alkaline_phosphatase_core_sf"/>
</dbReference>
<evidence type="ECO:0000256" key="1">
    <source>
        <dbReference type="ARBA" id="ARBA00004651"/>
    </source>
</evidence>
<evidence type="ECO:0000256" key="7">
    <source>
        <dbReference type="PIRSR" id="PIRSR005091-2"/>
    </source>
</evidence>
<feature type="transmembrane region" description="Helical" evidence="9">
    <location>
        <begin position="86"/>
        <end position="104"/>
    </location>
</feature>
<dbReference type="Gene3D" id="3.40.720.10">
    <property type="entry name" value="Alkaline Phosphatase, subunit A"/>
    <property type="match status" value="1"/>
</dbReference>
<accession>D1AYY0</accession>
<keyword evidence="4 9" id="KW-1133">Transmembrane helix</keyword>
<sequence length="634" mass="73122">MHLIKELLKTYTLLLLTLLLGRFLLYMIYFERFQDISFSESLLTFIYGARMDSMVISIVLVVPTLFLTLTPLSFAKNMTKIIHGYLLFWFLLFIFIENATFPFFEQYDVRPNYLFFQYLEYPKEILLLLWKDYAYELGFAFIMMGLFTRWFLKLKFLDMTNAFKTPYFYRLILLIPLLLVLFIGIRSSFGHRPANISDALYSANRVLNDITKNSLYSIGYAYYSHQKNDTDAIKAYGKINRDKAYVLTSELLGIDIDDQKQPFSRLEPTHFKRATPKNLVIFIQESMGAQFVQFSGGEAHLTPNMNRLGKTHIAFTNLYANGTRSIRGLAALSSGFLPIVGEGVLKRTKSQNDFFTVASLLKPYGYKSSFIYGGEARFDNMRSWYLGNGFDEVIEEKDFKNPSFRSTWGVSDEDLVIKANEKFKTYAQNNEKFVSVMFSQSNHAPFELPEGKIDFEPNKPKQSVKNAIKYADYAIGKFFELAQKESYYKDTVFVVVADHNVRVYGDDLVPVSMFKIPAIIVTEGITPLMYHQLASQPDVLATALDLLGLDLTYPILGHTIFKPNKPHVNLMNFNDIFALREENEIAVIGPEMKPQTFEYHNAKLIPKASNTLLEEKALSLITVLQDLYEKRLYR</sequence>
<evidence type="ECO:0000256" key="3">
    <source>
        <dbReference type="ARBA" id="ARBA00022692"/>
    </source>
</evidence>
<dbReference type="GO" id="GO:0046872">
    <property type="term" value="F:metal ion binding"/>
    <property type="evidence" value="ECO:0007669"/>
    <property type="project" value="UniProtKB-KW"/>
</dbReference>
<evidence type="ECO:0000256" key="5">
    <source>
        <dbReference type="ARBA" id="ARBA00023136"/>
    </source>
</evidence>
<gene>
    <name evidence="11" type="ordered locus">Sdel_0080</name>
</gene>
<dbReference type="eggNOG" id="COG1368">
    <property type="taxonomic scope" value="Bacteria"/>
</dbReference>
<evidence type="ECO:0000256" key="2">
    <source>
        <dbReference type="ARBA" id="ARBA00022475"/>
    </source>
</evidence>
<feature type="active site" evidence="6">
    <location>
        <position position="325"/>
    </location>
</feature>
<feature type="transmembrane region" description="Helical" evidence="9">
    <location>
        <begin position="54"/>
        <end position="74"/>
    </location>
</feature>
<dbReference type="Pfam" id="PF00884">
    <property type="entry name" value="Sulfatase"/>
    <property type="match status" value="1"/>
</dbReference>
<keyword evidence="2" id="KW-1003">Cell membrane</keyword>
<dbReference type="STRING" id="525898.Sdel_0080"/>
<evidence type="ECO:0000256" key="4">
    <source>
        <dbReference type="ARBA" id="ARBA00022989"/>
    </source>
</evidence>
<keyword evidence="12" id="KW-1185">Reference proteome</keyword>
<dbReference type="InterPro" id="IPR050448">
    <property type="entry name" value="OpgB/LTA_synthase_biosynth"/>
</dbReference>
<dbReference type="GO" id="GO:0005886">
    <property type="term" value="C:plasma membrane"/>
    <property type="evidence" value="ECO:0007669"/>
    <property type="project" value="UniProtKB-SubCell"/>
</dbReference>
<keyword evidence="3 9" id="KW-0812">Transmembrane</keyword>
<dbReference type="OrthoDB" id="9760224at2"/>
<evidence type="ECO:0000256" key="6">
    <source>
        <dbReference type="PIRSR" id="PIRSR005091-1"/>
    </source>
</evidence>
<dbReference type="PANTHER" id="PTHR47371:SF3">
    <property type="entry name" value="PHOSPHOGLYCEROL TRANSFERASE I"/>
    <property type="match status" value="1"/>
</dbReference>
<dbReference type="Gene3D" id="3.30.1120.80">
    <property type="match status" value="1"/>
</dbReference>
<feature type="transmembrane region" description="Helical" evidence="9">
    <location>
        <begin position="133"/>
        <end position="152"/>
    </location>
</feature>
<evidence type="ECO:0000256" key="9">
    <source>
        <dbReference type="SAM" id="Phobius"/>
    </source>
</evidence>
<keyword evidence="7" id="KW-0464">Manganese</keyword>
<proteinExistence type="predicted"/>
<keyword evidence="7" id="KW-0479">Metal-binding</keyword>
<dbReference type="Proteomes" id="UP000002222">
    <property type="component" value="Chromosome"/>
</dbReference>
<dbReference type="InterPro" id="IPR000917">
    <property type="entry name" value="Sulfatase_N"/>
</dbReference>
<evidence type="ECO:0000313" key="12">
    <source>
        <dbReference type="Proteomes" id="UP000002222"/>
    </source>
</evidence>
<feature type="transmembrane region" description="Helical" evidence="9">
    <location>
        <begin position="167"/>
        <end position="185"/>
    </location>
</feature>
<evidence type="ECO:0000259" key="10">
    <source>
        <dbReference type="Pfam" id="PF00884"/>
    </source>
</evidence>
<reference evidence="11 12" key="2">
    <citation type="journal article" date="2010" name="Stand. Genomic Sci.">
        <title>Complete genome sequence of Sulfurospirillum deleyianum type strain (5175).</title>
        <authorList>
            <person name="Sikorski J."/>
            <person name="Lapidus A."/>
            <person name="Copeland A."/>
            <person name="Glavina Del Rio T."/>
            <person name="Nolan M."/>
            <person name="Lucas S."/>
            <person name="Chen F."/>
            <person name="Tice H."/>
            <person name="Cheng J.F."/>
            <person name="Saunders E."/>
            <person name="Bruce D."/>
            <person name="Goodwin L."/>
            <person name="Pitluck S."/>
            <person name="Ovchinnikova G."/>
            <person name="Pati A."/>
            <person name="Ivanova N."/>
            <person name="Mavromatis K."/>
            <person name="Chen A."/>
            <person name="Palaniappan K."/>
            <person name="Chain P."/>
            <person name="Land M."/>
            <person name="Hauser L."/>
            <person name="Chang Y.J."/>
            <person name="Jeffries C.D."/>
            <person name="Brettin T."/>
            <person name="Detter J.C."/>
            <person name="Han C."/>
            <person name="Rohde M."/>
            <person name="Lang E."/>
            <person name="Spring S."/>
            <person name="Goker M."/>
            <person name="Bristow J."/>
            <person name="Eisen J.A."/>
            <person name="Markowitz V."/>
            <person name="Hugenholtz P."/>
            <person name="Kyrpides N.C."/>
            <person name="Klenk H.P."/>
        </authorList>
    </citation>
    <scope>NUCLEOTIDE SEQUENCE [LARGE SCALE GENOMIC DNA]</scope>
    <source>
        <strain evidence="12">ATCC 51133 / DSM 6946 / 5175</strain>
    </source>
</reference>
<dbReference type="AlphaFoldDB" id="D1AYY0"/>
<protein>
    <submittedName>
        <fullName evidence="11">Sulfatase</fullName>
    </submittedName>
</protein>
<feature type="binding site" evidence="7">
    <location>
        <position position="443"/>
    </location>
    <ligand>
        <name>substrate</name>
    </ligand>
</feature>
<comment type="subcellular location">
    <subcellularLocation>
        <location evidence="1">Cell membrane</location>
        <topology evidence="1">Multi-pass membrane protein</topology>
    </subcellularLocation>
</comment>
<dbReference type="PIRSF" id="PIRSF005091">
    <property type="entry name" value="Mmb_sulf_HI1246"/>
    <property type="match status" value="1"/>
</dbReference>
<feature type="transmembrane region" description="Helical" evidence="9">
    <location>
        <begin position="12"/>
        <end position="30"/>
    </location>
</feature>
<dbReference type="RefSeq" id="WP_012855884.1">
    <property type="nucleotide sequence ID" value="NC_013512.1"/>
</dbReference>
<keyword evidence="5 9" id="KW-0472">Membrane</keyword>
<dbReference type="InterPro" id="IPR012160">
    <property type="entry name" value="LtaS-like"/>
</dbReference>
<evidence type="ECO:0000313" key="11">
    <source>
        <dbReference type="EMBL" id="ACZ11118.1"/>
    </source>
</evidence>
<evidence type="ECO:0000256" key="8">
    <source>
        <dbReference type="PIRSR" id="PIRSR005091-3"/>
    </source>
</evidence>